<evidence type="ECO:0000313" key="2">
    <source>
        <dbReference type="EMBL" id="KAK1162147.1"/>
    </source>
</evidence>
<proteinExistence type="predicted"/>
<accession>A0AAD8D1T7</accession>
<dbReference type="EMBL" id="JAGXEW010000017">
    <property type="protein sequence ID" value="KAK1162147.1"/>
    <property type="molecule type" value="Genomic_DNA"/>
</dbReference>
<gene>
    <name evidence="2" type="primary">ZNF384</name>
    <name evidence="2" type="ORF">AOXY_G18469</name>
</gene>
<keyword evidence="3" id="KW-1185">Reference proteome</keyword>
<evidence type="ECO:0000313" key="3">
    <source>
        <dbReference type="Proteomes" id="UP001230051"/>
    </source>
</evidence>
<organism evidence="2 3">
    <name type="scientific">Acipenser oxyrinchus oxyrinchus</name>
    <dbReference type="NCBI Taxonomy" id="40147"/>
    <lineage>
        <taxon>Eukaryota</taxon>
        <taxon>Metazoa</taxon>
        <taxon>Chordata</taxon>
        <taxon>Craniata</taxon>
        <taxon>Vertebrata</taxon>
        <taxon>Euteleostomi</taxon>
        <taxon>Actinopterygii</taxon>
        <taxon>Chondrostei</taxon>
        <taxon>Acipenseriformes</taxon>
        <taxon>Acipenseridae</taxon>
        <taxon>Acipenser</taxon>
    </lineage>
</organism>
<reference evidence="2" key="1">
    <citation type="submission" date="2022-02" db="EMBL/GenBank/DDBJ databases">
        <title>Atlantic sturgeon de novo genome assembly.</title>
        <authorList>
            <person name="Stock M."/>
            <person name="Klopp C."/>
            <person name="Guiguen Y."/>
            <person name="Cabau C."/>
            <person name="Parinello H."/>
            <person name="Santidrian Yebra-Pimentel E."/>
            <person name="Kuhl H."/>
            <person name="Dirks R.P."/>
            <person name="Guessner J."/>
            <person name="Wuertz S."/>
            <person name="Du K."/>
            <person name="Schartl M."/>
        </authorList>
    </citation>
    <scope>NUCLEOTIDE SEQUENCE</scope>
    <source>
        <strain evidence="2">STURGEONOMICS-FGT-2020</strain>
        <tissue evidence="2">Whole blood</tissue>
    </source>
</reference>
<evidence type="ECO:0000256" key="1">
    <source>
        <dbReference type="SAM" id="MobiDB-lite"/>
    </source>
</evidence>
<sequence length="192" mass="19896">MEDSHFNSSYFWSPVSTGQIENTVFINKMKDQLVPLDKAGSFAPPSDACHYPTAVLTMQGSTVTMETGRGGGKPQESGGHLHPPPTSQQNITVVPVPSTGIMTAADYPEYITSPAVQCLSSRVHNTTVQYSTTTGLVTTTPQGTIVSSSPPGSVAGQSFSVSGVTGHPSAATMIVSALHPSPGTPPPADPLM</sequence>
<feature type="region of interest" description="Disordered" evidence="1">
    <location>
        <begin position="64"/>
        <end position="90"/>
    </location>
</feature>
<dbReference type="AlphaFoldDB" id="A0AAD8D1T7"/>
<dbReference type="Proteomes" id="UP001230051">
    <property type="component" value="Unassembled WGS sequence"/>
</dbReference>
<comment type="caution">
    <text evidence="2">The sequence shown here is derived from an EMBL/GenBank/DDBJ whole genome shotgun (WGS) entry which is preliminary data.</text>
</comment>
<protein>
    <submittedName>
        <fullName evidence="2">Zinc finger protein 362-like isoform X1</fullName>
    </submittedName>
</protein>
<name>A0AAD8D1T7_ACIOX</name>